<dbReference type="EMBL" id="CP120988">
    <property type="protein sequence ID" value="WLQ59211.1"/>
    <property type="molecule type" value="Genomic_DNA"/>
</dbReference>
<evidence type="ECO:0000313" key="2">
    <source>
        <dbReference type="Proteomes" id="UP001235744"/>
    </source>
</evidence>
<reference evidence="1 2" key="1">
    <citation type="submission" date="2023-03" db="EMBL/GenBank/DDBJ databases">
        <title>Isolation and description of six Streptomyces strains from soil environments, able to metabolize different microbial glucans.</title>
        <authorList>
            <person name="Widen T."/>
            <person name="Larsbrink J."/>
        </authorList>
    </citation>
    <scope>NUCLEOTIDE SEQUENCE [LARGE SCALE GENOMIC DNA]</scope>
    <source>
        <strain evidence="1 2">Alt2</strain>
    </source>
</reference>
<organism evidence="1 2">
    <name type="scientific">Streptomyces poriferorum</name>
    <dbReference type="NCBI Taxonomy" id="2798799"/>
    <lineage>
        <taxon>Bacteria</taxon>
        <taxon>Bacillati</taxon>
        <taxon>Actinomycetota</taxon>
        <taxon>Actinomycetes</taxon>
        <taxon>Kitasatosporales</taxon>
        <taxon>Streptomycetaceae</taxon>
        <taxon>Streptomyces</taxon>
    </lineage>
</organism>
<dbReference type="Proteomes" id="UP001235744">
    <property type="component" value="Chromosome"/>
</dbReference>
<dbReference type="RefSeq" id="WP_306106235.1">
    <property type="nucleotide sequence ID" value="NZ_CP120988.1"/>
</dbReference>
<keyword evidence="2" id="KW-1185">Reference proteome</keyword>
<evidence type="ECO:0000313" key="1">
    <source>
        <dbReference type="EMBL" id="WLQ59211.1"/>
    </source>
</evidence>
<gene>
    <name evidence="1" type="ORF">P8A19_28990</name>
</gene>
<name>A0ABY9IV23_9ACTN</name>
<protein>
    <submittedName>
        <fullName evidence="1">Uncharacterized protein</fullName>
    </submittedName>
</protein>
<proteinExistence type="predicted"/>
<accession>A0ABY9IV23</accession>
<sequence length="103" mass="11413">MRDEQEQADYLRELIEVFDESAVDAAFVNTFARYDLPHAGADDDHDFDKASFGVVKVLGGGRTGTAYPGLPWEPKAAFHALAAYGRSRGRSRSRSRSRSRTCS</sequence>